<evidence type="ECO:0000313" key="2">
    <source>
        <dbReference type="Proteomes" id="UP000625316"/>
    </source>
</evidence>
<dbReference type="Pfam" id="PF13376">
    <property type="entry name" value="OmdA"/>
    <property type="match status" value="1"/>
</dbReference>
<dbReference type="AlphaFoldDB" id="A0A928VJD3"/>
<dbReference type="EMBL" id="JADEXQ010000006">
    <property type="protein sequence ID" value="MBE9028737.1"/>
    <property type="molecule type" value="Genomic_DNA"/>
</dbReference>
<proteinExistence type="predicted"/>
<reference evidence="1" key="1">
    <citation type="submission" date="2020-10" db="EMBL/GenBank/DDBJ databases">
        <authorList>
            <person name="Castelo-Branco R."/>
            <person name="Eusebio N."/>
            <person name="Adriana R."/>
            <person name="Vieira A."/>
            <person name="Brugerolle De Fraissinette N."/>
            <person name="Rezende De Castro R."/>
            <person name="Schneider M.P."/>
            <person name="Vasconcelos V."/>
            <person name="Leao P.N."/>
        </authorList>
    </citation>
    <scope>NUCLEOTIDE SEQUENCE</scope>
    <source>
        <strain evidence="1">LEGE 11480</strain>
    </source>
</reference>
<dbReference type="RefSeq" id="WP_264323561.1">
    <property type="nucleotide sequence ID" value="NZ_JADEXQ010000006.1"/>
</dbReference>
<dbReference type="Proteomes" id="UP000625316">
    <property type="component" value="Unassembled WGS sequence"/>
</dbReference>
<comment type="caution">
    <text evidence="1">The sequence shown here is derived from an EMBL/GenBank/DDBJ whole genome shotgun (WGS) entry which is preliminary data.</text>
</comment>
<protein>
    <submittedName>
        <fullName evidence="1">YdeI/OmpD-associated family protein</fullName>
    </submittedName>
</protein>
<gene>
    <name evidence="1" type="ORF">IQ266_03060</name>
</gene>
<organism evidence="1 2">
    <name type="scientific">Romeriopsis navalis LEGE 11480</name>
    <dbReference type="NCBI Taxonomy" id="2777977"/>
    <lineage>
        <taxon>Bacteria</taxon>
        <taxon>Bacillati</taxon>
        <taxon>Cyanobacteriota</taxon>
        <taxon>Cyanophyceae</taxon>
        <taxon>Leptolyngbyales</taxon>
        <taxon>Leptolyngbyaceae</taxon>
        <taxon>Romeriopsis</taxon>
        <taxon>Romeriopsis navalis</taxon>
    </lineage>
</organism>
<accession>A0A928VJD3</accession>
<keyword evidence="2" id="KW-1185">Reference proteome</keyword>
<name>A0A928VJD3_9CYAN</name>
<evidence type="ECO:0000313" key="1">
    <source>
        <dbReference type="EMBL" id="MBE9028737.1"/>
    </source>
</evidence>
<sequence length="197" mass="22356">MGKFDDQLTEVYAVDRAAWRQWLVNNHTTSPGVWLVYYKIKSGKSSIRYEEVVQECLCFGWIDSKTQSIDAERYRQIITPRKPGSVWSKVNKQYIEELIAAGLMTDAGLAKITAAKQDGSWTFLDDIEALIVPEDLAVALSSNRTAKTNFDNFSNTNQKNILYWIATAKRATTRLKRIEQTVDSAAQGRSPLEKRSN</sequence>